<dbReference type="Proteomes" id="UP000499080">
    <property type="component" value="Unassembled WGS sequence"/>
</dbReference>
<evidence type="ECO:0000313" key="3">
    <source>
        <dbReference type="Proteomes" id="UP000499080"/>
    </source>
</evidence>
<accession>A0A4Y2JP18</accession>
<dbReference type="AlphaFoldDB" id="A0A4Y2JP18"/>
<feature type="region of interest" description="Disordered" evidence="1">
    <location>
        <begin position="1"/>
        <end position="20"/>
    </location>
</feature>
<dbReference type="EMBL" id="BGPR01003764">
    <property type="protein sequence ID" value="GBM92123.1"/>
    <property type="molecule type" value="Genomic_DNA"/>
</dbReference>
<name>A0A4Y2JP18_ARAVE</name>
<evidence type="ECO:0000313" key="2">
    <source>
        <dbReference type="EMBL" id="GBM92123.1"/>
    </source>
</evidence>
<reference evidence="2 3" key="1">
    <citation type="journal article" date="2019" name="Sci. Rep.">
        <title>Orb-weaving spider Araneus ventricosus genome elucidates the spidroin gene catalogue.</title>
        <authorList>
            <person name="Kono N."/>
            <person name="Nakamura H."/>
            <person name="Ohtoshi R."/>
            <person name="Moran D.A.P."/>
            <person name="Shinohara A."/>
            <person name="Yoshida Y."/>
            <person name="Fujiwara M."/>
            <person name="Mori M."/>
            <person name="Tomita M."/>
            <person name="Arakawa K."/>
        </authorList>
    </citation>
    <scope>NUCLEOTIDE SEQUENCE [LARGE SCALE GENOMIC DNA]</scope>
</reference>
<keyword evidence="3" id="KW-1185">Reference proteome</keyword>
<gene>
    <name evidence="2" type="ORF">AVEN_249356_1</name>
</gene>
<protein>
    <submittedName>
        <fullName evidence="2">Uncharacterized protein</fullName>
    </submittedName>
</protein>
<sequence>MLVSLRDRRVPGSKPDSTKNPSCMWVWCALNLTLGVSPLVGLSSSEREYCLTCLSRRLNRVQNEEVRVKSDFGIPRWWDEEVWGGSAGSRVVLVV</sequence>
<evidence type="ECO:0000256" key="1">
    <source>
        <dbReference type="SAM" id="MobiDB-lite"/>
    </source>
</evidence>
<feature type="compositionally biased region" description="Basic and acidic residues" evidence="1">
    <location>
        <begin position="1"/>
        <end position="10"/>
    </location>
</feature>
<organism evidence="2 3">
    <name type="scientific">Araneus ventricosus</name>
    <name type="common">Orbweaver spider</name>
    <name type="synonym">Epeira ventricosa</name>
    <dbReference type="NCBI Taxonomy" id="182803"/>
    <lineage>
        <taxon>Eukaryota</taxon>
        <taxon>Metazoa</taxon>
        <taxon>Ecdysozoa</taxon>
        <taxon>Arthropoda</taxon>
        <taxon>Chelicerata</taxon>
        <taxon>Arachnida</taxon>
        <taxon>Araneae</taxon>
        <taxon>Araneomorphae</taxon>
        <taxon>Entelegynae</taxon>
        <taxon>Araneoidea</taxon>
        <taxon>Araneidae</taxon>
        <taxon>Araneus</taxon>
    </lineage>
</organism>
<comment type="caution">
    <text evidence="2">The sequence shown here is derived from an EMBL/GenBank/DDBJ whole genome shotgun (WGS) entry which is preliminary data.</text>
</comment>
<proteinExistence type="predicted"/>